<accession>A0ABP7PDI0</accession>
<reference evidence="3" key="1">
    <citation type="journal article" date="2019" name="Int. J. Syst. Evol. Microbiol.">
        <title>The Global Catalogue of Microorganisms (GCM) 10K type strain sequencing project: providing services to taxonomists for standard genome sequencing and annotation.</title>
        <authorList>
            <consortium name="The Broad Institute Genomics Platform"/>
            <consortium name="The Broad Institute Genome Sequencing Center for Infectious Disease"/>
            <person name="Wu L."/>
            <person name="Ma J."/>
        </authorList>
    </citation>
    <scope>NUCLEOTIDE SEQUENCE [LARGE SCALE GENOMIC DNA]</scope>
    <source>
        <strain evidence="3">JCM 17555</strain>
    </source>
</reference>
<gene>
    <name evidence="2" type="ORF">GCM10022278_22050</name>
</gene>
<dbReference type="RefSeq" id="WP_344806243.1">
    <property type="nucleotide sequence ID" value="NZ_BAABBO010000009.1"/>
</dbReference>
<dbReference type="Gene3D" id="3.50.50.60">
    <property type="entry name" value="FAD/NAD(P)-binding domain"/>
    <property type="match status" value="1"/>
</dbReference>
<comment type="caution">
    <text evidence="2">The sequence shown here is derived from an EMBL/GenBank/DDBJ whole genome shotgun (WGS) entry which is preliminary data.</text>
</comment>
<dbReference type="InterPro" id="IPR036188">
    <property type="entry name" value="FAD/NAD-bd_sf"/>
</dbReference>
<sequence length="451" mass="50562">MRSIYTGPMARQSVSGQKIAIVGAGVSGLTCAFYLAEQNEVTVYEANAYLGGHTDTHELLDDGRAVTVDSGFIVFNEYNYTGFTRLLNALGVESEPSDMSFSVVNEGSGLEYGAAGLARLFAQKRNLLSPRFYRMLRDIVRFYREAPRLLDDAVIPEKAELSLGDYLERERYSQDFIENHILPMASALWSASSQSILAFPARYFVAFMNNHQMLNLTTRPEWRVVKGGSSAYVKALRAQCRATFHCNSKVASVSRQDDETLRVRRADGSVEIFDQVIFACHSDQALDCLEAPSQAEREVLGAIRYQPNQAMVHTDVSVLPARRSAWSSWNVRIDKSSEHDCRVSYWMNLLQNIRSDTQFIVSLNMADRIDPSKILAERHYSHPIYDAGTIAAQRRRGDINGSDGIWYAGAYWGWGFHEDGVRSALDVIDGLAHQQSSRPESRKVEFGIHAA</sequence>
<organism evidence="2 3">
    <name type="scientific">Allohahella marinimesophila</name>
    <dbReference type="NCBI Taxonomy" id="1054972"/>
    <lineage>
        <taxon>Bacteria</taxon>
        <taxon>Pseudomonadati</taxon>
        <taxon>Pseudomonadota</taxon>
        <taxon>Gammaproteobacteria</taxon>
        <taxon>Oceanospirillales</taxon>
        <taxon>Hahellaceae</taxon>
        <taxon>Allohahella</taxon>
    </lineage>
</organism>
<dbReference type="InterPro" id="IPR050464">
    <property type="entry name" value="Zeta_carotene_desat/Oxidored"/>
</dbReference>
<dbReference type="EMBL" id="BAABBO010000009">
    <property type="protein sequence ID" value="GAA3963822.1"/>
    <property type="molecule type" value="Genomic_DNA"/>
</dbReference>
<proteinExistence type="predicted"/>
<evidence type="ECO:0000313" key="3">
    <source>
        <dbReference type="Proteomes" id="UP001501337"/>
    </source>
</evidence>
<dbReference type="Gene3D" id="1.10.405.20">
    <property type="match status" value="1"/>
</dbReference>
<protein>
    <submittedName>
        <fullName evidence="2">FAD-dependent oxidoreductase</fullName>
    </submittedName>
</protein>
<feature type="domain" description="Amine oxidase" evidence="1">
    <location>
        <begin position="26"/>
        <end position="304"/>
    </location>
</feature>
<name>A0ABP7PDI0_9GAMM</name>
<dbReference type="Gene3D" id="3.30.70.1990">
    <property type="match status" value="1"/>
</dbReference>
<dbReference type="PANTHER" id="PTHR42923">
    <property type="entry name" value="PROTOPORPHYRINOGEN OXIDASE"/>
    <property type="match status" value="1"/>
</dbReference>
<dbReference type="InterPro" id="IPR002937">
    <property type="entry name" value="Amino_oxidase"/>
</dbReference>
<keyword evidence="3" id="KW-1185">Reference proteome</keyword>
<dbReference type="PANTHER" id="PTHR42923:SF17">
    <property type="entry name" value="AMINE OXIDASE DOMAIN-CONTAINING PROTEIN"/>
    <property type="match status" value="1"/>
</dbReference>
<evidence type="ECO:0000259" key="1">
    <source>
        <dbReference type="Pfam" id="PF01593"/>
    </source>
</evidence>
<dbReference type="SUPFAM" id="SSF51905">
    <property type="entry name" value="FAD/NAD(P)-binding domain"/>
    <property type="match status" value="1"/>
</dbReference>
<dbReference type="Proteomes" id="UP001501337">
    <property type="component" value="Unassembled WGS sequence"/>
</dbReference>
<dbReference type="Pfam" id="PF01593">
    <property type="entry name" value="Amino_oxidase"/>
    <property type="match status" value="1"/>
</dbReference>
<evidence type="ECO:0000313" key="2">
    <source>
        <dbReference type="EMBL" id="GAA3963822.1"/>
    </source>
</evidence>